<evidence type="ECO:0000313" key="1">
    <source>
        <dbReference type="EMBL" id="TWW58695.1"/>
    </source>
</evidence>
<protein>
    <submittedName>
        <fullName evidence="1">Uncharacterized protein</fullName>
    </submittedName>
</protein>
<organism evidence="1 2">
    <name type="scientific">Takifugu flavidus</name>
    <name type="common">sansaifugu</name>
    <dbReference type="NCBI Taxonomy" id="433684"/>
    <lineage>
        <taxon>Eukaryota</taxon>
        <taxon>Metazoa</taxon>
        <taxon>Chordata</taxon>
        <taxon>Craniata</taxon>
        <taxon>Vertebrata</taxon>
        <taxon>Euteleostomi</taxon>
        <taxon>Actinopterygii</taxon>
        <taxon>Neopterygii</taxon>
        <taxon>Teleostei</taxon>
        <taxon>Neoteleostei</taxon>
        <taxon>Acanthomorphata</taxon>
        <taxon>Eupercaria</taxon>
        <taxon>Tetraodontiformes</taxon>
        <taxon>Tetradontoidea</taxon>
        <taxon>Tetraodontidae</taxon>
        <taxon>Takifugu</taxon>
    </lineage>
</organism>
<proteinExistence type="predicted"/>
<dbReference type="EMBL" id="RHFK02000019">
    <property type="protein sequence ID" value="TWW58695.1"/>
    <property type="molecule type" value="Genomic_DNA"/>
</dbReference>
<gene>
    <name evidence="1" type="ORF">D4764_06G0002250</name>
</gene>
<name>A0A5C6MV00_9TELE</name>
<dbReference type="Proteomes" id="UP000324091">
    <property type="component" value="Chromosome 6"/>
</dbReference>
<accession>A0A5C6MV00</accession>
<comment type="caution">
    <text evidence="1">The sequence shown here is derived from an EMBL/GenBank/DDBJ whole genome shotgun (WGS) entry which is preliminary data.</text>
</comment>
<evidence type="ECO:0000313" key="2">
    <source>
        <dbReference type="Proteomes" id="UP000324091"/>
    </source>
</evidence>
<sequence length="19" mass="2292">MPDHLVCCRSSHNELEKHR</sequence>
<dbReference type="AlphaFoldDB" id="A0A5C6MV00"/>
<reference evidence="1 2" key="1">
    <citation type="submission" date="2019-04" db="EMBL/GenBank/DDBJ databases">
        <title>Chromosome genome assembly for Takifugu flavidus.</title>
        <authorList>
            <person name="Xiao S."/>
        </authorList>
    </citation>
    <scope>NUCLEOTIDE SEQUENCE [LARGE SCALE GENOMIC DNA]</scope>
    <source>
        <strain evidence="1">HTHZ2018</strain>
        <tissue evidence="1">Muscle</tissue>
    </source>
</reference>
<keyword evidence="2" id="KW-1185">Reference proteome</keyword>